<feature type="domain" description="Peptidase A1" evidence="6">
    <location>
        <begin position="82"/>
        <end position="399"/>
    </location>
</feature>
<dbReference type="SUPFAM" id="SSF50630">
    <property type="entry name" value="Acid proteases"/>
    <property type="match status" value="1"/>
</dbReference>
<dbReference type="InterPro" id="IPR032799">
    <property type="entry name" value="TAXi_C"/>
</dbReference>
<reference evidence="7" key="1">
    <citation type="submission" date="2019-07" db="EMBL/GenBank/DDBJ databases">
        <authorList>
            <person name="Dittberner H."/>
        </authorList>
    </citation>
    <scope>NUCLEOTIDE SEQUENCE [LARGE SCALE GENOMIC DNA]</scope>
</reference>
<evidence type="ECO:0000313" key="8">
    <source>
        <dbReference type="Proteomes" id="UP000489600"/>
    </source>
</evidence>
<comment type="caution">
    <text evidence="7">The sequence shown here is derived from an EMBL/GenBank/DDBJ whole genome shotgun (WGS) entry which is preliminary data.</text>
</comment>
<proteinExistence type="inferred from homology"/>
<name>A0A565CBN4_9BRAS</name>
<dbReference type="Proteomes" id="UP000489600">
    <property type="component" value="Unassembled WGS sequence"/>
</dbReference>
<keyword evidence="5" id="KW-0325">Glycoprotein</keyword>
<dbReference type="GO" id="GO:0006508">
    <property type="term" value="P:proteolysis"/>
    <property type="evidence" value="ECO:0007669"/>
    <property type="project" value="UniProtKB-KW"/>
</dbReference>
<dbReference type="InterPro" id="IPR034161">
    <property type="entry name" value="Pepsin-like_plant"/>
</dbReference>
<dbReference type="GO" id="GO:0004190">
    <property type="term" value="F:aspartic-type endopeptidase activity"/>
    <property type="evidence" value="ECO:0007669"/>
    <property type="project" value="UniProtKB-KW"/>
</dbReference>
<accession>A0A565CBN4</accession>
<dbReference type="GO" id="GO:0005576">
    <property type="term" value="C:extracellular region"/>
    <property type="evidence" value="ECO:0007669"/>
    <property type="project" value="TreeGrafter"/>
</dbReference>
<dbReference type="InterPro" id="IPR033121">
    <property type="entry name" value="PEPTIDASE_A1"/>
</dbReference>
<sequence>MGIYFTSLCLFLIILNFSIYVVLLLASPTLILNLIHANQIHSLKHPHVSRIEEASLAHLDYLQAKASGDIIAHLHPNIPTSFLVNISIGNPPIMQLLNMDTGSDLTWLQCTPCTNCLPQSIPFFDPSRSYTYRNEFDSCRTTKYSMPSLRFNAKTKFCEYSMKYMDGTWSRGTLVKETLTFNTIYGEFSSASLPNVAFGCGYDNYGEPQYVTGVLGLGYGRLSLLHRFGKKFSCCFGSLYDLSYPHNVLVIGDDGTDILGDTTPLEIENGLYYIGIEAISLGGIILPIDPWVFKRNYETGSRGAIIDTGTTLTYLMECYNGDIERDLVESGFPIVTFHFSDGAELSLDTKSVFTQMDIPGVFCLTVTPSTSGNLSIIGALAQQNYNVGYDLKAKKVSFENIDCGILFDY</sequence>
<dbReference type="PANTHER" id="PTHR47967:SF13">
    <property type="entry name" value="ASPARTYL PROTEASE UND-RELATED"/>
    <property type="match status" value="1"/>
</dbReference>
<dbReference type="AlphaFoldDB" id="A0A565CBN4"/>
<dbReference type="EMBL" id="CABITT030000007">
    <property type="protein sequence ID" value="VVB11068.1"/>
    <property type="molecule type" value="Genomic_DNA"/>
</dbReference>
<dbReference type="InterPro" id="IPR032861">
    <property type="entry name" value="TAXi_N"/>
</dbReference>
<evidence type="ECO:0000256" key="2">
    <source>
        <dbReference type="ARBA" id="ARBA00022670"/>
    </source>
</evidence>
<dbReference type="InterPro" id="IPR021109">
    <property type="entry name" value="Peptidase_aspartic_dom_sf"/>
</dbReference>
<evidence type="ECO:0000256" key="4">
    <source>
        <dbReference type="ARBA" id="ARBA00022801"/>
    </source>
</evidence>
<evidence type="ECO:0000256" key="5">
    <source>
        <dbReference type="ARBA" id="ARBA00023180"/>
    </source>
</evidence>
<organism evidence="7 8">
    <name type="scientific">Arabis nemorensis</name>
    <dbReference type="NCBI Taxonomy" id="586526"/>
    <lineage>
        <taxon>Eukaryota</taxon>
        <taxon>Viridiplantae</taxon>
        <taxon>Streptophyta</taxon>
        <taxon>Embryophyta</taxon>
        <taxon>Tracheophyta</taxon>
        <taxon>Spermatophyta</taxon>
        <taxon>Magnoliopsida</taxon>
        <taxon>eudicotyledons</taxon>
        <taxon>Gunneridae</taxon>
        <taxon>Pentapetalae</taxon>
        <taxon>rosids</taxon>
        <taxon>malvids</taxon>
        <taxon>Brassicales</taxon>
        <taxon>Brassicaceae</taxon>
        <taxon>Arabideae</taxon>
        <taxon>Arabis</taxon>
    </lineage>
</organism>
<comment type="similarity">
    <text evidence="1">Belongs to the peptidase A1 family.</text>
</comment>
<keyword evidence="4" id="KW-0378">Hydrolase</keyword>
<evidence type="ECO:0000256" key="3">
    <source>
        <dbReference type="ARBA" id="ARBA00022750"/>
    </source>
</evidence>
<dbReference type="Gene3D" id="2.40.70.10">
    <property type="entry name" value="Acid Proteases"/>
    <property type="match status" value="3"/>
</dbReference>
<gene>
    <name evidence="7" type="ORF">ANE_LOCUS21512</name>
</gene>
<keyword evidence="8" id="KW-1185">Reference proteome</keyword>
<dbReference type="CDD" id="cd05476">
    <property type="entry name" value="pepsin_A_like_plant"/>
    <property type="match status" value="1"/>
</dbReference>
<evidence type="ECO:0000313" key="7">
    <source>
        <dbReference type="EMBL" id="VVB11068.1"/>
    </source>
</evidence>
<protein>
    <recommendedName>
        <fullName evidence="6">Peptidase A1 domain-containing protein</fullName>
    </recommendedName>
</protein>
<keyword evidence="2" id="KW-0645">Protease</keyword>
<keyword evidence="3" id="KW-0064">Aspartyl protease</keyword>
<dbReference type="PROSITE" id="PS51767">
    <property type="entry name" value="PEPTIDASE_A1"/>
    <property type="match status" value="1"/>
</dbReference>
<dbReference type="Pfam" id="PF14541">
    <property type="entry name" value="TAXi_C"/>
    <property type="match status" value="1"/>
</dbReference>
<dbReference type="PANTHER" id="PTHR47967">
    <property type="entry name" value="OS07G0603500 PROTEIN-RELATED"/>
    <property type="match status" value="1"/>
</dbReference>
<evidence type="ECO:0000259" key="6">
    <source>
        <dbReference type="PROSITE" id="PS51767"/>
    </source>
</evidence>
<evidence type="ECO:0000256" key="1">
    <source>
        <dbReference type="ARBA" id="ARBA00007447"/>
    </source>
</evidence>
<dbReference type="InterPro" id="IPR051708">
    <property type="entry name" value="Plant_Aspart_Prot_A1"/>
</dbReference>
<dbReference type="OrthoDB" id="2747330at2759"/>
<dbReference type="Pfam" id="PF14543">
    <property type="entry name" value="TAXi_N"/>
    <property type="match status" value="1"/>
</dbReference>